<keyword evidence="1" id="KW-0812">Transmembrane</keyword>
<evidence type="ECO:0000313" key="3">
    <source>
        <dbReference type="Proteomes" id="UP001240236"/>
    </source>
</evidence>
<dbReference type="Proteomes" id="UP001240236">
    <property type="component" value="Unassembled WGS sequence"/>
</dbReference>
<proteinExistence type="predicted"/>
<dbReference type="EMBL" id="JAUSUZ010000001">
    <property type="protein sequence ID" value="MDQ0370572.1"/>
    <property type="molecule type" value="Genomic_DNA"/>
</dbReference>
<feature type="transmembrane region" description="Helical" evidence="1">
    <location>
        <begin position="6"/>
        <end position="24"/>
    </location>
</feature>
<keyword evidence="3" id="KW-1185">Reference proteome</keyword>
<dbReference type="AlphaFoldDB" id="A0AAE3W786"/>
<sequence>MTSGVIAVTIVAGGLLLPALVRWARLPEDTEVDEETHLAELAATRAAVEALPVIAERLGVPALVAERLRLEYDQHLRHLEARDDGESEALDALRLEMIQYKRAVVVRLRDERRIDDIVLRRLQLRLHIEELRFDNRGSND</sequence>
<comment type="caution">
    <text evidence="2">The sequence shown here is derived from an EMBL/GenBank/DDBJ whole genome shotgun (WGS) entry which is preliminary data.</text>
</comment>
<organism evidence="2 3">
    <name type="scientific">Catenuloplanes indicus</name>
    <dbReference type="NCBI Taxonomy" id="137267"/>
    <lineage>
        <taxon>Bacteria</taxon>
        <taxon>Bacillati</taxon>
        <taxon>Actinomycetota</taxon>
        <taxon>Actinomycetes</taxon>
        <taxon>Micromonosporales</taxon>
        <taxon>Micromonosporaceae</taxon>
        <taxon>Catenuloplanes</taxon>
    </lineage>
</organism>
<gene>
    <name evidence="2" type="ORF">J2S42_007241</name>
</gene>
<dbReference type="RefSeq" id="WP_307246638.1">
    <property type="nucleotide sequence ID" value="NZ_JAUSUZ010000001.1"/>
</dbReference>
<evidence type="ECO:0000256" key="1">
    <source>
        <dbReference type="SAM" id="Phobius"/>
    </source>
</evidence>
<reference evidence="2 3" key="1">
    <citation type="submission" date="2023-07" db="EMBL/GenBank/DDBJ databases">
        <title>Sequencing the genomes of 1000 actinobacteria strains.</title>
        <authorList>
            <person name="Klenk H.-P."/>
        </authorList>
    </citation>
    <scope>NUCLEOTIDE SEQUENCE [LARGE SCALE GENOMIC DNA]</scope>
    <source>
        <strain evidence="2 3">DSM 44709</strain>
    </source>
</reference>
<keyword evidence="1" id="KW-0472">Membrane</keyword>
<accession>A0AAE3W786</accession>
<keyword evidence="1" id="KW-1133">Transmembrane helix</keyword>
<name>A0AAE3W786_9ACTN</name>
<protein>
    <submittedName>
        <fullName evidence="2">NhaP-type Na+/H+ or K+/H+ antiporter</fullName>
    </submittedName>
</protein>
<evidence type="ECO:0000313" key="2">
    <source>
        <dbReference type="EMBL" id="MDQ0370572.1"/>
    </source>
</evidence>